<dbReference type="Gene3D" id="3.40.50.1820">
    <property type="entry name" value="alpha/beta hydrolase"/>
    <property type="match status" value="1"/>
</dbReference>
<evidence type="ECO:0000256" key="1">
    <source>
        <dbReference type="ARBA" id="ARBA00010884"/>
    </source>
</evidence>
<dbReference type="PANTHER" id="PTHR10794">
    <property type="entry name" value="ABHYDROLASE DOMAIN-CONTAINING PROTEIN"/>
    <property type="match status" value="1"/>
</dbReference>
<dbReference type="EMBL" id="JBAHYK010000700">
    <property type="protein sequence ID" value="KAL0571898.1"/>
    <property type="molecule type" value="Genomic_DNA"/>
</dbReference>
<dbReference type="PIRSF" id="PIRSF005211">
    <property type="entry name" value="Ab_hydro_YheT"/>
    <property type="match status" value="1"/>
</dbReference>
<gene>
    <name evidence="3" type="ORF">V5O48_010060</name>
</gene>
<comment type="similarity">
    <text evidence="1">Belongs to the AB hydrolase superfamily. AB hydrolase 4 family.</text>
</comment>
<comment type="caution">
    <text evidence="3">The sequence shown here is derived from an EMBL/GenBank/DDBJ whole genome shotgun (WGS) entry which is preliminary data.</text>
</comment>
<evidence type="ECO:0000313" key="3">
    <source>
        <dbReference type="EMBL" id="KAL0571898.1"/>
    </source>
</evidence>
<feature type="domain" description="AB hydrolase-1" evidence="2">
    <location>
        <begin position="112"/>
        <end position="235"/>
    </location>
</feature>
<evidence type="ECO:0000313" key="4">
    <source>
        <dbReference type="Proteomes" id="UP001465976"/>
    </source>
</evidence>
<accession>A0ABR3F9G2</accession>
<keyword evidence="4" id="KW-1185">Reference proteome</keyword>
<reference evidence="3 4" key="1">
    <citation type="submission" date="2024-02" db="EMBL/GenBank/DDBJ databases">
        <title>A draft genome for the cacao thread blight pathogen Marasmius crinis-equi.</title>
        <authorList>
            <person name="Cohen S.P."/>
            <person name="Baruah I.K."/>
            <person name="Amoako-Attah I."/>
            <person name="Bukari Y."/>
            <person name="Meinhardt L.W."/>
            <person name="Bailey B.A."/>
        </authorList>
    </citation>
    <scope>NUCLEOTIDE SEQUENCE [LARGE SCALE GENOMIC DNA]</scope>
    <source>
        <strain evidence="3 4">GH-76</strain>
    </source>
</reference>
<sequence length="484" mass="53161">MGFLGWSSGQKTEVHFHQKPVELPVRKRSAGQGQEKISLKTFVKERCPSLFKDFKASGWLFNGHLQTLYCVVGDFTKTDKVVYNRTLLRTFNGGTIGLDFTVGFDDAAEDTPTLVVLHGLTGGSYEQYVRGIVYPACSPVEKGGLGYRAVVVNYRGCAGVPITSRQFYSAGYTDDFRTALMYIERKCPKAPLLGLGFSLGANILVRYLAEEQEKSKLISGCALGCPWDLHRNCDALNDTLMGKHVYSKGMASNLCRLLKRHEAAIIGDITDDNDTAPQSFPPFPYAHSSHQHDPAFDATVTQAARKVLSFRSPTLEMFDDTFTCVAGGAPPVMPLGSSQEYYSWAASHTVLKNVRRPVLALNAADDPVVQHVPSVPEEGNEWTVVAVTAGGGHLGWFDAEFGVDGRIKDGEQISRWSTAPVLQWLKGVVEDLELESGSWTYEEDADGWVQEVGGRGDLVYKVVERDDIVDGTEVRKESGMLQGL</sequence>
<dbReference type="InterPro" id="IPR012020">
    <property type="entry name" value="ABHD4"/>
</dbReference>
<dbReference type="InterPro" id="IPR050960">
    <property type="entry name" value="AB_hydrolase_4_sf"/>
</dbReference>
<dbReference type="SUPFAM" id="SSF53474">
    <property type="entry name" value="alpha/beta-Hydrolases"/>
    <property type="match status" value="1"/>
</dbReference>
<name>A0ABR3F9G2_9AGAR</name>
<proteinExistence type="inferred from homology"/>
<evidence type="ECO:0000259" key="2">
    <source>
        <dbReference type="Pfam" id="PF00561"/>
    </source>
</evidence>
<dbReference type="PANTHER" id="PTHR10794:SF63">
    <property type="entry name" value="ALPHA_BETA HYDROLASE 1, ISOFORM A"/>
    <property type="match status" value="1"/>
</dbReference>
<protein>
    <recommendedName>
        <fullName evidence="2">AB hydrolase-1 domain-containing protein</fullName>
    </recommendedName>
</protein>
<dbReference type="InterPro" id="IPR029058">
    <property type="entry name" value="AB_hydrolase_fold"/>
</dbReference>
<dbReference type="InterPro" id="IPR000073">
    <property type="entry name" value="AB_hydrolase_1"/>
</dbReference>
<dbReference type="Pfam" id="PF00561">
    <property type="entry name" value="Abhydrolase_1"/>
    <property type="match status" value="1"/>
</dbReference>
<dbReference type="Proteomes" id="UP001465976">
    <property type="component" value="Unassembled WGS sequence"/>
</dbReference>
<organism evidence="3 4">
    <name type="scientific">Marasmius crinis-equi</name>
    <dbReference type="NCBI Taxonomy" id="585013"/>
    <lineage>
        <taxon>Eukaryota</taxon>
        <taxon>Fungi</taxon>
        <taxon>Dikarya</taxon>
        <taxon>Basidiomycota</taxon>
        <taxon>Agaricomycotina</taxon>
        <taxon>Agaricomycetes</taxon>
        <taxon>Agaricomycetidae</taxon>
        <taxon>Agaricales</taxon>
        <taxon>Marasmiineae</taxon>
        <taxon>Marasmiaceae</taxon>
        <taxon>Marasmius</taxon>
    </lineage>
</organism>